<dbReference type="InParanoid" id="A0A409X1U9"/>
<dbReference type="Gene3D" id="3.90.70.10">
    <property type="entry name" value="Cysteine proteinases"/>
    <property type="match status" value="1"/>
</dbReference>
<reference evidence="2 3" key="1">
    <citation type="journal article" date="2018" name="Evol. Lett.">
        <title>Horizontal gene cluster transfer increased hallucinogenic mushroom diversity.</title>
        <authorList>
            <person name="Reynolds H.T."/>
            <person name="Vijayakumar V."/>
            <person name="Gluck-Thaler E."/>
            <person name="Korotkin H.B."/>
            <person name="Matheny P.B."/>
            <person name="Slot J.C."/>
        </authorList>
    </citation>
    <scope>NUCLEOTIDE SEQUENCE [LARGE SCALE GENOMIC DNA]</scope>
    <source>
        <strain evidence="2 3">2631</strain>
    </source>
</reference>
<evidence type="ECO:0000313" key="3">
    <source>
        <dbReference type="Proteomes" id="UP000283269"/>
    </source>
</evidence>
<evidence type="ECO:0000313" key="2">
    <source>
        <dbReference type="EMBL" id="PPQ84730.1"/>
    </source>
</evidence>
<dbReference type="InterPro" id="IPR038765">
    <property type="entry name" value="Papain-like_cys_pep_sf"/>
</dbReference>
<dbReference type="SUPFAM" id="SSF54001">
    <property type="entry name" value="Cysteine proteinases"/>
    <property type="match status" value="1"/>
</dbReference>
<dbReference type="STRING" id="93625.A0A409X1U9"/>
<dbReference type="CDD" id="cd02257">
    <property type="entry name" value="Peptidase_C19"/>
    <property type="match status" value="1"/>
</dbReference>
<dbReference type="AlphaFoldDB" id="A0A409X1U9"/>
<protein>
    <recommendedName>
        <fullName evidence="1">USP domain-containing protein</fullName>
    </recommendedName>
</protein>
<sequence>MVHTRMIKATESPITRIFGGKFRSTLRAPGQKDLVVVEDWRSLRKFDIQIHTIQDALSFISHPQPVQVMQTQGQGQGTRTIEALSPILVLHIKRVCYDTAVRGMVKVGKQVGFGPELEIGSALYHHGLSASGRHYILDVLHPNRYPTSTPNANANAKPNHRERWVRIDDNLVSDVRPDDVFGAYERDESRSELVHWGLDE</sequence>
<dbReference type="OrthoDB" id="429671at2759"/>
<dbReference type="EMBL" id="NHYD01002823">
    <property type="protein sequence ID" value="PPQ84730.1"/>
    <property type="molecule type" value="Genomic_DNA"/>
</dbReference>
<dbReference type="InterPro" id="IPR028889">
    <property type="entry name" value="USP"/>
</dbReference>
<comment type="caution">
    <text evidence="2">The sequence shown here is derived from an EMBL/GenBank/DDBJ whole genome shotgun (WGS) entry which is preliminary data.</text>
</comment>
<accession>A0A409X1U9</accession>
<name>A0A409X1U9_PSICY</name>
<evidence type="ECO:0000259" key="1">
    <source>
        <dbReference type="PROSITE" id="PS50235"/>
    </source>
</evidence>
<feature type="domain" description="USP" evidence="1">
    <location>
        <begin position="1"/>
        <end position="199"/>
    </location>
</feature>
<dbReference type="PROSITE" id="PS50235">
    <property type="entry name" value="USP_3"/>
    <property type="match status" value="1"/>
</dbReference>
<keyword evidence="3" id="KW-1185">Reference proteome</keyword>
<organism evidence="2 3">
    <name type="scientific">Psilocybe cyanescens</name>
    <dbReference type="NCBI Taxonomy" id="93625"/>
    <lineage>
        <taxon>Eukaryota</taxon>
        <taxon>Fungi</taxon>
        <taxon>Dikarya</taxon>
        <taxon>Basidiomycota</taxon>
        <taxon>Agaricomycotina</taxon>
        <taxon>Agaricomycetes</taxon>
        <taxon>Agaricomycetidae</taxon>
        <taxon>Agaricales</taxon>
        <taxon>Agaricineae</taxon>
        <taxon>Strophariaceae</taxon>
        <taxon>Psilocybe</taxon>
    </lineage>
</organism>
<gene>
    <name evidence="2" type="ORF">CVT25_013795</name>
</gene>
<proteinExistence type="predicted"/>
<dbReference type="Proteomes" id="UP000283269">
    <property type="component" value="Unassembled WGS sequence"/>
</dbReference>